<protein>
    <submittedName>
        <fullName evidence="1">Uncharacterized protein</fullName>
    </submittedName>
</protein>
<dbReference type="Proteomes" id="UP000832072">
    <property type="component" value="Segment"/>
</dbReference>
<name>A0AAE9K7Y9_9CAUD</name>
<accession>A0AAE9K7Y9</accession>
<keyword evidence="2" id="KW-1185">Reference proteome</keyword>
<dbReference type="EMBL" id="OM638103">
    <property type="protein sequence ID" value="UNY46943.1"/>
    <property type="molecule type" value="Genomic_DNA"/>
</dbReference>
<organism evidence="1 2">
    <name type="scientific">Cronobacter phage LPCS28</name>
    <dbReference type="NCBI Taxonomy" id="2924885"/>
    <lineage>
        <taxon>Viruses</taxon>
        <taxon>Duplodnaviria</taxon>
        <taxon>Heunggongvirae</taxon>
        <taxon>Uroviricota</taxon>
        <taxon>Caudoviricetes</taxon>
        <taxon>Pantevenvirales</taxon>
        <taxon>Straboviridae</taxon>
        <taxon>Nanhuvirus</taxon>
        <taxon>Nanhuvirus LPCS28</taxon>
    </lineage>
</organism>
<reference evidence="1 2" key="1">
    <citation type="submission" date="2022-02" db="EMBL/GenBank/DDBJ databases">
        <authorList>
            <person name="Tian F."/>
            <person name="Li J."/>
            <person name="Li F."/>
            <person name="Tong Y."/>
        </authorList>
    </citation>
    <scope>NUCLEOTIDE SEQUENCE [LARGE SCALE GENOMIC DNA]</scope>
</reference>
<gene>
    <name evidence="1" type="ORF">EHEKIMEA_00039</name>
</gene>
<evidence type="ECO:0000313" key="2">
    <source>
        <dbReference type="Proteomes" id="UP000832072"/>
    </source>
</evidence>
<proteinExistence type="predicted"/>
<evidence type="ECO:0000313" key="1">
    <source>
        <dbReference type="EMBL" id="UNY46943.1"/>
    </source>
</evidence>
<sequence>MKCTINRTMPDGESIEIYMEDATAVEVVAVVESIFGVADDFQDEIIPELLH</sequence>